<dbReference type="GO" id="GO:0003746">
    <property type="term" value="F:translation elongation factor activity"/>
    <property type="evidence" value="ECO:0007669"/>
    <property type="project" value="UniProtKB-UniRule"/>
</dbReference>
<keyword evidence="4" id="KW-0251">Elongation factor</keyword>
<proteinExistence type="inferred from homology"/>
<dbReference type="SUPFAM" id="SSF50104">
    <property type="entry name" value="Translation proteins SH3-like domain"/>
    <property type="match status" value="1"/>
</dbReference>
<keyword evidence="5" id="KW-0694">RNA-binding</keyword>
<dbReference type="EMBL" id="JAEAOA010000317">
    <property type="protein sequence ID" value="KAK3600969.1"/>
    <property type="molecule type" value="Genomic_DNA"/>
</dbReference>
<gene>
    <name evidence="11" type="ORF">CHS0354_004197</name>
</gene>
<evidence type="ECO:0000313" key="12">
    <source>
        <dbReference type="Proteomes" id="UP001195483"/>
    </source>
</evidence>
<protein>
    <recommendedName>
        <fullName evidence="8">Eukaryotic translation initiation factor 5A</fullName>
        <shortName evidence="8">eIF-5A</shortName>
    </recommendedName>
</protein>
<dbReference type="InterPro" id="IPR048670">
    <property type="entry name" value="IF5A-like_N"/>
</dbReference>
<dbReference type="InterPro" id="IPR014722">
    <property type="entry name" value="Rib_uL2_dom2"/>
</dbReference>
<reference evidence="11" key="3">
    <citation type="submission" date="2023-05" db="EMBL/GenBank/DDBJ databases">
        <authorList>
            <person name="Smith C.H."/>
        </authorList>
    </citation>
    <scope>NUCLEOTIDE SEQUENCE</scope>
    <source>
        <strain evidence="11">CHS0354</strain>
        <tissue evidence="11">Mantle</tissue>
    </source>
</reference>
<comment type="PTM">
    <text evidence="8">eIF-5A seems to be the only eukaryotic protein to have a hypusine residue which is a post-translational modification of a lysine by the addition of a butylamino group.</text>
</comment>
<reference evidence="11" key="1">
    <citation type="journal article" date="2021" name="Genome Biol. Evol.">
        <title>A High-Quality Reference Genome for a Parasitic Bivalve with Doubly Uniparental Inheritance (Bivalvia: Unionida).</title>
        <authorList>
            <person name="Smith C.H."/>
        </authorList>
    </citation>
    <scope>NUCLEOTIDE SEQUENCE</scope>
    <source>
        <strain evidence="11">CHS0354</strain>
    </source>
</reference>
<dbReference type="InterPro" id="IPR008991">
    <property type="entry name" value="Translation_prot_SH3-like_sf"/>
</dbReference>
<dbReference type="Gene3D" id="2.40.50.140">
    <property type="entry name" value="Nucleic acid-binding proteins"/>
    <property type="match status" value="1"/>
</dbReference>
<dbReference type="GO" id="GO:0005737">
    <property type="term" value="C:cytoplasm"/>
    <property type="evidence" value="ECO:0007669"/>
    <property type="project" value="UniProtKB-SubCell"/>
</dbReference>
<accession>A0AAE0SZJ9</accession>
<comment type="similarity">
    <text evidence="2 8">Belongs to the eIF-5A family.</text>
</comment>
<dbReference type="Gene3D" id="2.30.30.30">
    <property type="match status" value="1"/>
</dbReference>
<dbReference type="InterPro" id="IPR001884">
    <property type="entry name" value="IF5A-like"/>
</dbReference>
<feature type="domain" description="Translation initiation factor 5A C-terminal" evidence="9">
    <location>
        <begin position="77"/>
        <end position="124"/>
    </location>
</feature>
<sequence>MKCDSGASKTFPIRCYALHKNAHVFIKDRPCKIADMTTAKTGKHGHAKIHLIAFNIFTGKRHEDICPSAHNINNVPNVSRSEYSLVNISHDHYCSIVDDAGLPRSDLKLPDGEHGNEIKKTFRER</sequence>
<evidence type="ECO:0000313" key="11">
    <source>
        <dbReference type="EMBL" id="KAK3600969.1"/>
    </source>
</evidence>
<evidence type="ECO:0000256" key="5">
    <source>
        <dbReference type="ARBA" id="ARBA00022884"/>
    </source>
</evidence>
<evidence type="ECO:0000259" key="10">
    <source>
        <dbReference type="Pfam" id="PF21485"/>
    </source>
</evidence>
<comment type="subcellular location">
    <subcellularLocation>
        <location evidence="1">Cytoplasm</location>
    </subcellularLocation>
</comment>
<keyword evidence="12" id="KW-1185">Reference proteome</keyword>
<comment type="caution">
    <text evidence="11">The sequence shown here is derived from an EMBL/GenBank/DDBJ whole genome shotgun (WGS) entry which is preliminary data.</text>
</comment>
<dbReference type="FunFam" id="2.30.30.30:FF:000007">
    <property type="entry name" value="Eukaryotic translation initiation factor 5A"/>
    <property type="match status" value="1"/>
</dbReference>
<comment type="function">
    <text evidence="8">Translation factor that promotes translation elongation and termination, particularly upon ribosome stalling at specific amino acid sequence contexts. Binds between the exit (E) and peptidyl (P) site of the ribosome and promotes rescue of stalled ribosome: specifically required for efficient translation of polyproline-containing peptides as well as other motifs that stall the ribosome. Acts as ribosome quality control (RQC) cofactor by joining the RQC complex to facilitate peptidyl transfer during CAT tailing step.</text>
</comment>
<evidence type="ECO:0000256" key="4">
    <source>
        <dbReference type="ARBA" id="ARBA00022768"/>
    </source>
</evidence>
<dbReference type="SUPFAM" id="SSF50249">
    <property type="entry name" value="Nucleic acid-binding proteins"/>
    <property type="match status" value="1"/>
</dbReference>
<keyword evidence="6 8" id="KW-0648">Protein biosynthesis</keyword>
<evidence type="ECO:0000256" key="8">
    <source>
        <dbReference type="RuleBase" id="RU362005"/>
    </source>
</evidence>
<dbReference type="GO" id="GO:0045905">
    <property type="term" value="P:positive regulation of translational termination"/>
    <property type="evidence" value="ECO:0007669"/>
    <property type="project" value="UniProtKB-UniRule"/>
</dbReference>
<feature type="domain" description="Translation initiation factor 5A-like N-terminal" evidence="10">
    <location>
        <begin position="8"/>
        <end position="70"/>
    </location>
</feature>
<dbReference type="NCBIfam" id="TIGR00037">
    <property type="entry name" value="eIF_5A"/>
    <property type="match status" value="1"/>
</dbReference>
<keyword evidence="7 8" id="KW-0385">Hypusine</keyword>
<evidence type="ECO:0000256" key="6">
    <source>
        <dbReference type="ARBA" id="ARBA00022917"/>
    </source>
</evidence>
<dbReference type="GO" id="GO:0003723">
    <property type="term" value="F:RNA binding"/>
    <property type="evidence" value="ECO:0007669"/>
    <property type="project" value="UniProtKB-KW"/>
</dbReference>
<evidence type="ECO:0000256" key="3">
    <source>
        <dbReference type="ARBA" id="ARBA00022490"/>
    </source>
</evidence>
<keyword evidence="3" id="KW-0963">Cytoplasm</keyword>
<evidence type="ECO:0000256" key="2">
    <source>
        <dbReference type="ARBA" id="ARBA00006016"/>
    </source>
</evidence>
<evidence type="ECO:0000256" key="1">
    <source>
        <dbReference type="ARBA" id="ARBA00004496"/>
    </source>
</evidence>
<reference evidence="11" key="2">
    <citation type="journal article" date="2021" name="Genome Biol. Evol.">
        <title>Developing a high-quality reference genome for a parasitic bivalve with doubly uniparental inheritance (Bivalvia: Unionida).</title>
        <authorList>
            <person name="Smith C.H."/>
        </authorList>
    </citation>
    <scope>NUCLEOTIDE SEQUENCE</scope>
    <source>
        <strain evidence="11">CHS0354</strain>
        <tissue evidence="11">Mantle</tissue>
    </source>
</reference>
<dbReference type="InterPro" id="IPR012340">
    <property type="entry name" value="NA-bd_OB-fold"/>
</dbReference>
<dbReference type="GO" id="GO:0043022">
    <property type="term" value="F:ribosome binding"/>
    <property type="evidence" value="ECO:0007669"/>
    <property type="project" value="UniProtKB-UniRule"/>
</dbReference>
<dbReference type="InterPro" id="IPR019769">
    <property type="entry name" value="Trans_elong_IF5A_hypusine_site"/>
</dbReference>
<evidence type="ECO:0000256" key="7">
    <source>
        <dbReference type="ARBA" id="ARBA00023071"/>
    </source>
</evidence>
<dbReference type="Proteomes" id="UP001195483">
    <property type="component" value="Unassembled WGS sequence"/>
</dbReference>
<dbReference type="AlphaFoldDB" id="A0AAE0SZJ9"/>
<dbReference type="GO" id="GO:0045901">
    <property type="term" value="P:positive regulation of translational elongation"/>
    <property type="evidence" value="ECO:0007669"/>
    <property type="project" value="UniProtKB-UniRule"/>
</dbReference>
<dbReference type="Pfam" id="PF21485">
    <property type="entry name" value="IF5A-like_N"/>
    <property type="match status" value="1"/>
</dbReference>
<dbReference type="PANTHER" id="PTHR11673">
    <property type="entry name" value="TRANSLATION INITIATION FACTOR 5A FAMILY MEMBER"/>
    <property type="match status" value="1"/>
</dbReference>
<dbReference type="InterPro" id="IPR020189">
    <property type="entry name" value="IF5A_C"/>
</dbReference>
<evidence type="ECO:0000259" key="9">
    <source>
        <dbReference type="Pfam" id="PF01287"/>
    </source>
</evidence>
<dbReference type="Pfam" id="PF01287">
    <property type="entry name" value="eIF-5a"/>
    <property type="match status" value="1"/>
</dbReference>
<organism evidence="11 12">
    <name type="scientific">Potamilus streckersoni</name>
    <dbReference type="NCBI Taxonomy" id="2493646"/>
    <lineage>
        <taxon>Eukaryota</taxon>
        <taxon>Metazoa</taxon>
        <taxon>Spiralia</taxon>
        <taxon>Lophotrochozoa</taxon>
        <taxon>Mollusca</taxon>
        <taxon>Bivalvia</taxon>
        <taxon>Autobranchia</taxon>
        <taxon>Heteroconchia</taxon>
        <taxon>Palaeoheterodonta</taxon>
        <taxon>Unionida</taxon>
        <taxon>Unionoidea</taxon>
        <taxon>Unionidae</taxon>
        <taxon>Ambleminae</taxon>
        <taxon>Lampsilini</taxon>
        <taxon>Potamilus</taxon>
    </lineage>
</organism>
<dbReference type="PROSITE" id="PS00302">
    <property type="entry name" value="IF5A_HYPUSINE"/>
    <property type="match status" value="1"/>
</dbReference>
<dbReference type="PIRSF" id="PIRSF003025">
    <property type="entry name" value="eIF5A"/>
    <property type="match status" value="1"/>
</dbReference>
<name>A0AAE0SZJ9_9BIVA</name>